<reference evidence="2 3" key="1">
    <citation type="submission" date="2014-03" db="EMBL/GenBank/DDBJ databases">
        <title>Draft genome sequence of the Serratia grimesii strain a2.</title>
        <authorList>
            <person name="Toymentseva A."/>
            <person name="Kazakov S."/>
            <person name="Giliazeva A."/>
            <person name="Ismagilova R."/>
            <person name="Shah R."/>
            <person name="Sharipova M."/>
            <person name="Khaitlina S."/>
            <person name="Mardanova A."/>
        </authorList>
    </citation>
    <scope>NUCLEOTIDE SEQUENCE [LARGE SCALE GENOMIC DNA]</scope>
    <source>
        <strain evidence="2 3">A2</strain>
    </source>
</reference>
<dbReference type="EMBL" id="JGVP01000009">
    <property type="protein sequence ID" value="KFB89001.1"/>
    <property type="molecule type" value="Genomic_DNA"/>
</dbReference>
<keyword evidence="3" id="KW-1185">Reference proteome</keyword>
<name>A0ABR4UAD5_9GAMM</name>
<sequence length="42" mass="4602">MDNCNVAQQQQEKDILGKVLVTVSALCLITVAVLLIWGFVLD</sequence>
<comment type="caution">
    <text evidence="2">The sequence shown here is derived from an EMBL/GenBank/DDBJ whole genome shotgun (WGS) entry which is preliminary data.</text>
</comment>
<keyword evidence="1" id="KW-1133">Transmembrane helix</keyword>
<gene>
    <name evidence="2" type="ORF">CR62_24650</name>
</gene>
<protein>
    <submittedName>
        <fullName evidence="2">Membrane protein</fullName>
    </submittedName>
</protein>
<keyword evidence="1" id="KW-0472">Membrane</keyword>
<keyword evidence="1" id="KW-0812">Transmembrane</keyword>
<evidence type="ECO:0000256" key="1">
    <source>
        <dbReference type="SAM" id="Phobius"/>
    </source>
</evidence>
<dbReference type="RefSeq" id="WP_037419619.1">
    <property type="nucleotide sequence ID" value="NZ_CAMIQM010000001.1"/>
</dbReference>
<feature type="transmembrane region" description="Helical" evidence="1">
    <location>
        <begin position="19"/>
        <end position="40"/>
    </location>
</feature>
<evidence type="ECO:0000313" key="3">
    <source>
        <dbReference type="Proteomes" id="UP000028721"/>
    </source>
</evidence>
<proteinExistence type="predicted"/>
<accession>A0ABR4UAD5</accession>
<organism evidence="2 3">
    <name type="scientific">Serratia grimesii</name>
    <dbReference type="NCBI Taxonomy" id="82995"/>
    <lineage>
        <taxon>Bacteria</taxon>
        <taxon>Pseudomonadati</taxon>
        <taxon>Pseudomonadota</taxon>
        <taxon>Gammaproteobacteria</taxon>
        <taxon>Enterobacterales</taxon>
        <taxon>Yersiniaceae</taxon>
        <taxon>Serratia</taxon>
    </lineage>
</organism>
<evidence type="ECO:0000313" key="2">
    <source>
        <dbReference type="EMBL" id="KFB89001.1"/>
    </source>
</evidence>
<dbReference type="Proteomes" id="UP000028721">
    <property type="component" value="Unassembled WGS sequence"/>
</dbReference>